<evidence type="ECO:0000313" key="10">
    <source>
        <dbReference type="Proteomes" id="UP000549009"/>
    </source>
</evidence>
<keyword evidence="4 7" id="KW-0812">Transmembrane</keyword>
<evidence type="ECO:0000256" key="4">
    <source>
        <dbReference type="ARBA" id="ARBA00022692"/>
    </source>
</evidence>
<feature type="transmembrane region" description="Helical" evidence="7">
    <location>
        <begin position="117"/>
        <end position="138"/>
    </location>
</feature>
<comment type="subcellular location">
    <subcellularLocation>
        <location evidence="1">Cell membrane</location>
        <topology evidence="1">Multi-pass membrane protein</topology>
    </subcellularLocation>
</comment>
<feature type="transmembrane region" description="Helical" evidence="7">
    <location>
        <begin position="206"/>
        <end position="224"/>
    </location>
</feature>
<organism evidence="9 10">
    <name type="scientific">Streptomyces spectabilis</name>
    <dbReference type="NCBI Taxonomy" id="68270"/>
    <lineage>
        <taxon>Bacteria</taxon>
        <taxon>Bacillati</taxon>
        <taxon>Actinomycetota</taxon>
        <taxon>Actinomycetes</taxon>
        <taxon>Kitasatosporales</taxon>
        <taxon>Streptomycetaceae</taxon>
        <taxon>Streptomyces</taxon>
    </lineage>
</organism>
<comment type="caution">
    <text evidence="9">The sequence shown here is derived from an EMBL/GenBank/DDBJ whole genome shotgun (WGS) entry which is preliminary data.</text>
</comment>
<feature type="transmembrane region" description="Helical" evidence="7">
    <location>
        <begin position="265"/>
        <end position="284"/>
    </location>
</feature>
<evidence type="ECO:0000313" key="9">
    <source>
        <dbReference type="EMBL" id="MBB5102172.1"/>
    </source>
</evidence>
<dbReference type="PANTHER" id="PTHR42920:SF24">
    <property type="entry name" value="AROMATIC AMINO ACID EXPORTER YDDG"/>
    <property type="match status" value="1"/>
</dbReference>
<feature type="domain" description="EamA" evidence="8">
    <location>
        <begin position="39"/>
        <end position="162"/>
    </location>
</feature>
<feature type="transmembrane region" description="Helical" evidence="7">
    <location>
        <begin position="91"/>
        <end position="111"/>
    </location>
</feature>
<dbReference type="AlphaFoldDB" id="A0A7W8ARS3"/>
<reference evidence="9 10" key="1">
    <citation type="submission" date="2020-08" db="EMBL/GenBank/DDBJ databases">
        <title>Genomic Encyclopedia of Type Strains, Phase III (KMG-III): the genomes of soil and plant-associated and newly described type strains.</title>
        <authorList>
            <person name="Whitman W."/>
        </authorList>
    </citation>
    <scope>NUCLEOTIDE SEQUENCE [LARGE SCALE GENOMIC DNA]</scope>
    <source>
        <strain evidence="9 10">CECT 3146</strain>
    </source>
</reference>
<sequence>MDARDRQRDRSADVIAAGNERGGAAHSARQLRATGIGGVAVLLWASLALVTTLTGRIPPFQLTAMAFAVGGIIGLPRAVRGGGAMARGLPAGAWALGIGGLFGYHFFYFLALRNAPAVDAGLIAYLWPLLIVVFSAALPGERLRWWHTAGAVLGLGGTFLLVTGGQGVQLRGEYLLGYTAAAVCAVVWSAYSVANRRYPQVPTDMVAFFCLATAALAAVCHLVFEDTVRPDGWQWLAVLALGLGPVGGAFYVWDHGTKHGDIQLLGTFSYFAPLLSTALLVATGRADASWPVAAASVLIAGGATLASADAVRAARRRGRAGPGHPRRG</sequence>
<protein>
    <submittedName>
        <fullName evidence="9">Drug/metabolite transporter (DMT)-like permease</fullName>
    </submittedName>
</protein>
<dbReference type="InterPro" id="IPR051258">
    <property type="entry name" value="Diverse_Substrate_Transporter"/>
</dbReference>
<evidence type="ECO:0000256" key="7">
    <source>
        <dbReference type="SAM" id="Phobius"/>
    </source>
</evidence>
<dbReference type="InterPro" id="IPR000620">
    <property type="entry name" value="EamA_dom"/>
</dbReference>
<feature type="transmembrane region" description="Helical" evidence="7">
    <location>
        <begin position="236"/>
        <end position="253"/>
    </location>
</feature>
<comment type="similarity">
    <text evidence="2">Belongs to the EamA transporter family.</text>
</comment>
<dbReference type="SUPFAM" id="SSF103481">
    <property type="entry name" value="Multidrug resistance efflux transporter EmrE"/>
    <property type="match status" value="2"/>
</dbReference>
<keyword evidence="3" id="KW-1003">Cell membrane</keyword>
<accession>A0A7W8ARS3</accession>
<feature type="transmembrane region" description="Helical" evidence="7">
    <location>
        <begin position="290"/>
        <end position="311"/>
    </location>
</feature>
<dbReference type="InterPro" id="IPR037185">
    <property type="entry name" value="EmrE-like"/>
</dbReference>
<feature type="transmembrane region" description="Helical" evidence="7">
    <location>
        <begin position="145"/>
        <end position="163"/>
    </location>
</feature>
<feature type="transmembrane region" description="Helical" evidence="7">
    <location>
        <begin position="31"/>
        <end position="54"/>
    </location>
</feature>
<name>A0A7W8ARS3_STRST</name>
<dbReference type="PANTHER" id="PTHR42920">
    <property type="entry name" value="OS03G0707200 PROTEIN-RELATED"/>
    <property type="match status" value="1"/>
</dbReference>
<evidence type="ECO:0000256" key="1">
    <source>
        <dbReference type="ARBA" id="ARBA00004651"/>
    </source>
</evidence>
<evidence type="ECO:0000256" key="3">
    <source>
        <dbReference type="ARBA" id="ARBA00022475"/>
    </source>
</evidence>
<dbReference type="RefSeq" id="WP_229879068.1">
    <property type="nucleotide sequence ID" value="NZ_BMSQ01000009.1"/>
</dbReference>
<feature type="transmembrane region" description="Helical" evidence="7">
    <location>
        <begin position="175"/>
        <end position="194"/>
    </location>
</feature>
<evidence type="ECO:0000256" key="2">
    <source>
        <dbReference type="ARBA" id="ARBA00007362"/>
    </source>
</evidence>
<dbReference type="GO" id="GO:0005886">
    <property type="term" value="C:plasma membrane"/>
    <property type="evidence" value="ECO:0007669"/>
    <property type="project" value="UniProtKB-SubCell"/>
</dbReference>
<feature type="domain" description="EamA" evidence="8">
    <location>
        <begin position="176"/>
        <end position="307"/>
    </location>
</feature>
<keyword evidence="6 7" id="KW-0472">Membrane</keyword>
<feature type="transmembrane region" description="Helical" evidence="7">
    <location>
        <begin position="60"/>
        <end position="79"/>
    </location>
</feature>
<dbReference type="Pfam" id="PF00892">
    <property type="entry name" value="EamA"/>
    <property type="match status" value="2"/>
</dbReference>
<keyword evidence="5 7" id="KW-1133">Transmembrane helix</keyword>
<keyword evidence="10" id="KW-1185">Reference proteome</keyword>
<evidence type="ECO:0000259" key="8">
    <source>
        <dbReference type="Pfam" id="PF00892"/>
    </source>
</evidence>
<dbReference type="Proteomes" id="UP000549009">
    <property type="component" value="Unassembled WGS sequence"/>
</dbReference>
<proteinExistence type="inferred from homology"/>
<dbReference type="EMBL" id="JACHJD010000002">
    <property type="protein sequence ID" value="MBB5102172.1"/>
    <property type="molecule type" value="Genomic_DNA"/>
</dbReference>
<gene>
    <name evidence="9" type="ORF">FHS40_001225</name>
</gene>
<evidence type="ECO:0000256" key="6">
    <source>
        <dbReference type="ARBA" id="ARBA00023136"/>
    </source>
</evidence>
<evidence type="ECO:0000256" key="5">
    <source>
        <dbReference type="ARBA" id="ARBA00022989"/>
    </source>
</evidence>